<keyword evidence="2" id="KW-0677">Repeat</keyword>
<keyword evidence="1 3" id="KW-0853">WD repeat</keyword>
<gene>
    <name evidence="4" type="ORF">AMK59_5842</name>
</gene>
<feature type="repeat" description="WD" evidence="3">
    <location>
        <begin position="54"/>
        <end position="86"/>
    </location>
</feature>
<dbReference type="PANTHER" id="PTHR15574">
    <property type="entry name" value="WD REPEAT DOMAIN-CONTAINING FAMILY"/>
    <property type="match status" value="1"/>
</dbReference>
<protein>
    <submittedName>
        <fullName evidence="4">WD40 domain-containing protein</fullName>
    </submittedName>
</protein>
<dbReference type="PANTHER" id="PTHR15574:SF40">
    <property type="entry name" value="WD AND TETRATRICOPEPTIDE REPEATS PROTEIN 1"/>
    <property type="match status" value="1"/>
</dbReference>
<keyword evidence="5" id="KW-1185">Reference proteome</keyword>
<evidence type="ECO:0000256" key="1">
    <source>
        <dbReference type="ARBA" id="ARBA00022574"/>
    </source>
</evidence>
<accession>A0A0T6B2T2</accession>
<dbReference type="PROSITE" id="PS50294">
    <property type="entry name" value="WD_REPEATS_REGION"/>
    <property type="match status" value="1"/>
</dbReference>
<sequence>MIKMYYPVSTIQNNCNIVNYLHSRESSWNSAKVLQQHFQFTTPLLKRLTLEHQLFGHNGCINCLEWSSNGKLLASGSDDVCVRIWDPFSYKCLNVITTSHVGNIFSVKFLGDESLIATGAGDCRVVVRSIDDTRTSAPHITCKCHRGRVKRLAKAPDQPLLFWSASEDGSVIQYDLREPHECMVKSTIFMRLPDVDLKCIAVNPTKPYLIAIGANDCFARIYDRRMVRTWQYKPSNNSKREPAEPQDSNCVQYYAPAHLARECSEDLTDKLAATYVTFNSSGTELLVNMGGEHIYLFDLNNSRHINELTMPENLLRKNKNWGCGGAHCDIEVNGNFDTTRNSPSNDRTTLEYIEKARSLAERNWGGDLYLAARYFYNVIQQDPGDKKSFKLFIECLTQLKWHVEASSWLNLFQKRFPEDCKILLASSKCAKKKKNENEGGPLTSQELELRANSRDFELRFLGHCNITTDIKEVNYLGENGNYICAGSDDGVIFIWDRRTTEVVTALQADPSIVNCIQPHPSACYLASSGIDPCIRLWSPAKEDGTFNRFIVTDIGVTIEKNQRRRTMSPFETMLMDMAYRQAQEENTSQRIQQMCRSS</sequence>
<dbReference type="Gene3D" id="2.130.10.10">
    <property type="entry name" value="YVTN repeat-like/Quinoprotein amine dehydrogenase"/>
    <property type="match status" value="2"/>
</dbReference>
<name>A0A0T6B2T2_9SCAR</name>
<reference evidence="4 5" key="1">
    <citation type="submission" date="2015-09" db="EMBL/GenBank/DDBJ databases">
        <title>Draft genome of the scarab beetle Oryctes borbonicus.</title>
        <authorList>
            <person name="Meyer J.M."/>
            <person name="Markov G.V."/>
            <person name="Baskaran P."/>
            <person name="Herrmann M."/>
            <person name="Sommer R.J."/>
            <person name="Roedelsperger C."/>
        </authorList>
    </citation>
    <scope>NUCLEOTIDE SEQUENCE [LARGE SCALE GENOMIC DNA]</scope>
    <source>
        <strain evidence="4">OB123</strain>
        <tissue evidence="4">Whole animal</tissue>
    </source>
</reference>
<evidence type="ECO:0000256" key="3">
    <source>
        <dbReference type="PROSITE-ProRule" id="PRU00221"/>
    </source>
</evidence>
<dbReference type="Proteomes" id="UP000051574">
    <property type="component" value="Unassembled WGS sequence"/>
</dbReference>
<dbReference type="AlphaFoldDB" id="A0A0T6B2T2"/>
<dbReference type="InterPro" id="IPR015943">
    <property type="entry name" value="WD40/YVTN_repeat-like_dom_sf"/>
</dbReference>
<dbReference type="InterPro" id="IPR036322">
    <property type="entry name" value="WD40_repeat_dom_sf"/>
</dbReference>
<comment type="caution">
    <text evidence="4">The sequence shown here is derived from an EMBL/GenBank/DDBJ whole genome shotgun (WGS) entry which is preliminary data.</text>
</comment>
<dbReference type="GO" id="GO:0005737">
    <property type="term" value="C:cytoplasm"/>
    <property type="evidence" value="ECO:0007669"/>
    <property type="project" value="TreeGrafter"/>
</dbReference>
<feature type="repeat" description="WD" evidence="3">
    <location>
        <begin position="478"/>
        <end position="505"/>
    </location>
</feature>
<evidence type="ECO:0000313" key="5">
    <source>
        <dbReference type="Proteomes" id="UP000051574"/>
    </source>
</evidence>
<dbReference type="EMBL" id="LJIG01016068">
    <property type="protein sequence ID" value="KRT81712.1"/>
    <property type="molecule type" value="Genomic_DNA"/>
</dbReference>
<dbReference type="InterPro" id="IPR001680">
    <property type="entry name" value="WD40_rpt"/>
</dbReference>
<dbReference type="SUPFAM" id="SSF50978">
    <property type="entry name" value="WD40 repeat-like"/>
    <property type="match status" value="1"/>
</dbReference>
<dbReference type="Pfam" id="PF00400">
    <property type="entry name" value="WD40"/>
    <property type="match status" value="5"/>
</dbReference>
<dbReference type="GO" id="GO:0080008">
    <property type="term" value="C:Cul4-RING E3 ubiquitin ligase complex"/>
    <property type="evidence" value="ECO:0007669"/>
    <property type="project" value="TreeGrafter"/>
</dbReference>
<dbReference type="GO" id="GO:0045717">
    <property type="term" value="P:negative regulation of fatty acid biosynthetic process"/>
    <property type="evidence" value="ECO:0007669"/>
    <property type="project" value="TreeGrafter"/>
</dbReference>
<proteinExistence type="predicted"/>
<dbReference type="OrthoDB" id="4869960at2759"/>
<dbReference type="PROSITE" id="PS50082">
    <property type="entry name" value="WD_REPEATS_2"/>
    <property type="match status" value="2"/>
</dbReference>
<evidence type="ECO:0000256" key="2">
    <source>
        <dbReference type="ARBA" id="ARBA00022737"/>
    </source>
</evidence>
<dbReference type="InterPro" id="IPR045151">
    <property type="entry name" value="DCAF8"/>
</dbReference>
<organism evidence="4 5">
    <name type="scientific">Oryctes borbonicus</name>
    <dbReference type="NCBI Taxonomy" id="1629725"/>
    <lineage>
        <taxon>Eukaryota</taxon>
        <taxon>Metazoa</taxon>
        <taxon>Ecdysozoa</taxon>
        <taxon>Arthropoda</taxon>
        <taxon>Hexapoda</taxon>
        <taxon>Insecta</taxon>
        <taxon>Pterygota</taxon>
        <taxon>Neoptera</taxon>
        <taxon>Endopterygota</taxon>
        <taxon>Coleoptera</taxon>
        <taxon>Polyphaga</taxon>
        <taxon>Scarabaeiformia</taxon>
        <taxon>Scarabaeidae</taxon>
        <taxon>Dynastinae</taxon>
        <taxon>Oryctes</taxon>
    </lineage>
</organism>
<dbReference type="SMART" id="SM00320">
    <property type="entry name" value="WD40"/>
    <property type="match status" value="6"/>
</dbReference>
<evidence type="ECO:0000313" key="4">
    <source>
        <dbReference type="EMBL" id="KRT81712.1"/>
    </source>
</evidence>